<accession>A0AAD7JG90</accession>
<dbReference type="Proteomes" id="UP001215598">
    <property type="component" value="Unassembled WGS sequence"/>
</dbReference>
<protein>
    <submittedName>
        <fullName evidence="2">Uncharacterized protein</fullName>
    </submittedName>
</protein>
<dbReference type="EMBL" id="JARKIB010000033">
    <property type="protein sequence ID" value="KAJ7762084.1"/>
    <property type="molecule type" value="Genomic_DNA"/>
</dbReference>
<sequence length="256" mass="27931">MSFSQFKDPICATHRPHITPGLTLQLDDSKPPPRFTSPSERDSRFLRPVLDHVLAASPTGLGPWVSSNFKLRKSYTYATLTLTPLKQQAFKLVLAVFGALPPNVSLTDDPPQGKRVTVKPKAAAWGSLDNGASGSSYLNRVPVLPLYGEYYIPNCTVQSTLHSKSCAPRDPGDPVRTRVRNRLNLPSLFDFPSETANALGSTGKHCATPSTTGTPEGFENQLLPSSYLAQIEPIPRHRSESRLSAAVLVQMKVVLQ</sequence>
<reference evidence="2" key="1">
    <citation type="submission" date="2023-03" db="EMBL/GenBank/DDBJ databases">
        <title>Massive genome expansion in bonnet fungi (Mycena s.s.) driven by repeated elements and novel gene families across ecological guilds.</title>
        <authorList>
            <consortium name="Lawrence Berkeley National Laboratory"/>
            <person name="Harder C.B."/>
            <person name="Miyauchi S."/>
            <person name="Viragh M."/>
            <person name="Kuo A."/>
            <person name="Thoen E."/>
            <person name="Andreopoulos B."/>
            <person name="Lu D."/>
            <person name="Skrede I."/>
            <person name="Drula E."/>
            <person name="Henrissat B."/>
            <person name="Morin E."/>
            <person name="Kohler A."/>
            <person name="Barry K."/>
            <person name="LaButti K."/>
            <person name="Morin E."/>
            <person name="Salamov A."/>
            <person name="Lipzen A."/>
            <person name="Mereny Z."/>
            <person name="Hegedus B."/>
            <person name="Baldrian P."/>
            <person name="Stursova M."/>
            <person name="Weitz H."/>
            <person name="Taylor A."/>
            <person name="Grigoriev I.V."/>
            <person name="Nagy L.G."/>
            <person name="Martin F."/>
            <person name="Kauserud H."/>
        </authorList>
    </citation>
    <scope>NUCLEOTIDE SEQUENCE</scope>
    <source>
        <strain evidence="2">CBHHK182m</strain>
    </source>
</reference>
<gene>
    <name evidence="2" type="ORF">B0H16DRAFT_1688228</name>
</gene>
<comment type="caution">
    <text evidence="2">The sequence shown here is derived from an EMBL/GenBank/DDBJ whole genome shotgun (WGS) entry which is preliminary data.</text>
</comment>
<evidence type="ECO:0000313" key="3">
    <source>
        <dbReference type="Proteomes" id="UP001215598"/>
    </source>
</evidence>
<dbReference type="AlphaFoldDB" id="A0AAD7JG90"/>
<name>A0AAD7JG90_9AGAR</name>
<feature type="region of interest" description="Disordered" evidence="1">
    <location>
        <begin position="21"/>
        <end position="41"/>
    </location>
</feature>
<organism evidence="2 3">
    <name type="scientific">Mycena metata</name>
    <dbReference type="NCBI Taxonomy" id="1033252"/>
    <lineage>
        <taxon>Eukaryota</taxon>
        <taxon>Fungi</taxon>
        <taxon>Dikarya</taxon>
        <taxon>Basidiomycota</taxon>
        <taxon>Agaricomycotina</taxon>
        <taxon>Agaricomycetes</taxon>
        <taxon>Agaricomycetidae</taxon>
        <taxon>Agaricales</taxon>
        <taxon>Marasmiineae</taxon>
        <taxon>Mycenaceae</taxon>
        <taxon>Mycena</taxon>
    </lineage>
</organism>
<evidence type="ECO:0000313" key="2">
    <source>
        <dbReference type="EMBL" id="KAJ7762084.1"/>
    </source>
</evidence>
<evidence type="ECO:0000256" key="1">
    <source>
        <dbReference type="SAM" id="MobiDB-lite"/>
    </source>
</evidence>
<keyword evidence="3" id="KW-1185">Reference proteome</keyword>
<proteinExistence type="predicted"/>
<feature type="region of interest" description="Disordered" evidence="1">
    <location>
        <begin position="200"/>
        <end position="219"/>
    </location>
</feature>